<dbReference type="EMBL" id="JAVDUM010000008">
    <property type="protein sequence ID" value="MDR6867478.1"/>
    <property type="molecule type" value="Genomic_DNA"/>
</dbReference>
<dbReference type="Proteomes" id="UP001259347">
    <property type="component" value="Unassembled WGS sequence"/>
</dbReference>
<sequence>MSPKTRNVTQREIAKIAGVSQTTVSMVLNDRDGSNVRIPEATRERVRQAIEQSTYVADPAARRLAGLDNKIIGVFTYEPALSPESMDFYGPLLNGLERAAEQIGCDLLFFTSSPVENGSRSLFHRNTRLRLADGCILLGQHMDGGDLTRLVDEGFPFVAVGRRDETDAHVPYVGIDYATLTTELVDAATALGHTDAIYLHHDRESPTANDRRAALQAAHERGDLRFTHVSVDTTDLAELPSVIAGAGASIVFAQDAFIAEDAAGALASAGIAVPAQVSITALGDVSGHRIEGVALSGFHTPRLQVAADALGLLQRLVTTPSDDWADLDTQRLLAGRVEIGDTLTSSAGIR</sequence>
<dbReference type="InterPro" id="IPR046335">
    <property type="entry name" value="LacI/GalR-like_sensor"/>
</dbReference>
<dbReference type="SUPFAM" id="SSF53822">
    <property type="entry name" value="Periplasmic binding protein-like I"/>
    <property type="match status" value="1"/>
</dbReference>
<dbReference type="SUPFAM" id="SSF47413">
    <property type="entry name" value="lambda repressor-like DNA-binding domains"/>
    <property type="match status" value="1"/>
</dbReference>
<name>A0ABU1SCZ4_9MICO</name>
<evidence type="ECO:0000256" key="4">
    <source>
        <dbReference type="ARBA" id="ARBA00023163"/>
    </source>
</evidence>
<dbReference type="SMART" id="SM00354">
    <property type="entry name" value="HTH_LACI"/>
    <property type="match status" value="1"/>
</dbReference>
<dbReference type="InterPro" id="IPR010982">
    <property type="entry name" value="Lambda_DNA-bd_dom_sf"/>
</dbReference>
<dbReference type="GO" id="GO:0003677">
    <property type="term" value="F:DNA binding"/>
    <property type="evidence" value="ECO:0007669"/>
    <property type="project" value="UniProtKB-KW"/>
</dbReference>
<keyword evidence="2" id="KW-0805">Transcription regulation</keyword>
<feature type="domain" description="HTH lacI-type" evidence="5">
    <location>
        <begin position="8"/>
        <end position="66"/>
    </location>
</feature>
<keyword evidence="3 6" id="KW-0238">DNA-binding</keyword>
<keyword evidence="1" id="KW-0678">Repressor</keyword>
<dbReference type="PANTHER" id="PTHR30146:SF148">
    <property type="entry name" value="HTH-TYPE TRANSCRIPTIONAL REPRESSOR PURR-RELATED"/>
    <property type="match status" value="1"/>
</dbReference>
<comment type="caution">
    <text evidence="6">The sequence shown here is derived from an EMBL/GenBank/DDBJ whole genome shotgun (WGS) entry which is preliminary data.</text>
</comment>
<evidence type="ECO:0000256" key="3">
    <source>
        <dbReference type="ARBA" id="ARBA00023125"/>
    </source>
</evidence>
<keyword evidence="7" id="KW-1185">Reference proteome</keyword>
<dbReference type="InterPro" id="IPR028082">
    <property type="entry name" value="Peripla_BP_I"/>
</dbReference>
<dbReference type="Gene3D" id="1.10.260.40">
    <property type="entry name" value="lambda repressor-like DNA-binding domains"/>
    <property type="match status" value="1"/>
</dbReference>
<evidence type="ECO:0000313" key="7">
    <source>
        <dbReference type="Proteomes" id="UP001259347"/>
    </source>
</evidence>
<evidence type="ECO:0000256" key="1">
    <source>
        <dbReference type="ARBA" id="ARBA00022491"/>
    </source>
</evidence>
<keyword evidence="4" id="KW-0804">Transcription</keyword>
<dbReference type="PROSITE" id="PS50932">
    <property type="entry name" value="HTH_LACI_2"/>
    <property type="match status" value="1"/>
</dbReference>
<dbReference type="Gene3D" id="3.40.50.2300">
    <property type="match status" value="2"/>
</dbReference>
<dbReference type="PANTHER" id="PTHR30146">
    <property type="entry name" value="LACI-RELATED TRANSCRIPTIONAL REPRESSOR"/>
    <property type="match status" value="1"/>
</dbReference>
<proteinExistence type="predicted"/>
<gene>
    <name evidence="6" type="ORF">J2Y69_002081</name>
</gene>
<dbReference type="CDD" id="cd01392">
    <property type="entry name" value="HTH_LacI"/>
    <property type="match status" value="1"/>
</dbReference>
<accession>A0ABU1SCZ4</accession>
<evidence type="ECO:0000256" key="2">
    <source>
        <dbReference type="ARBA" id="ARBA00023015"/>
    </source>
</evidence>
<evidence type="ECO:0000313" key="6">
    <source>
        <dbReference type="EMBL" id="MDR6867478.1"/>
    </source>
</evidence>
<protein>
    <submittedName>
        <fullName evidence="6">DNA-binding LacI/PurR family transcriptional regulator</fullName>
    </submittedName>
</protein>
<reference evidence="6 7" key="1">
    <citation type="submission" date="2023-07" db="EMBL/GenBank/DDBJ databases">
        <title>Sorghum-associated microbial communities from plants grown in Nebraska, USA.</title>
        <authorList>
            <person name="Schachtman D."/>
        </authorList>
    </citation>
    <scope>NUCLEOTIDE SEQUENCE [LARGE SCALE GENOMIC DNA]</scope>
    <source>
        <strain evidence="6 7">2980</strain>
    </source>
</reference>
<dbReference type="Pfam" id="PF00356">
    <property type="entry name" value="LacI"/>
    <property type="match status" value="1"/>
</dbReference>
<organism evidence="6 7">
    <name type="scientific">Microbacterium resistens</name>
    <dbReference type="NCBI Taxonomy" id="156977"/>
    <lineage>
        <taxon>Bacteria</taxon>
        <taxon>Bacillati</taxon>
        <taxon>Actinomycetota</taxon>
        <taxon>Actinomycetes</taxon>
        <taxon>Micrococcales</taxon>
        <taxon>Microbacteriaceae</taxon>
        <taxon>Microbacterium</taxon>
    </lineage>
</organism>
<dbReference type="CDD" id="cd06267">
    <property type="entry name" value="PBP1_LacI_sugar_binding-like"/>
    <property type="match status" value="1"/>
</dbReference>
<dbReference type="Pfam" id="PF13377">
    <property type="entry name" value="Peripla_BP_3"/>
    <property type="match status" value="1"/>
</dbReference>
<evidence type="ECO:0000259" key="5">
    <source>
        <dbReference type="PROSITE" id="PS50932"/>
    </source>
</evidence>
<dbReference type="InterPro" id="IPR000843">
    <property type="entry name" value="HTH_LacI"/>
</dbReference>
<dbReference type="RefSeq" id="WP_310020315.1">
    <property type="nucleotide sequence ID" value="NZ_JAVDUM010000008.1"/>
</dbReference>